<evidence type="ECO:0000256" key="1">
    <source>
        <dbReference type="SAM" id="Phobius"/>
    </source>
</evidence>
<reference evidence="3 4" key="1">
    <citation type="submission" date="2016-02" db="EMBL/GenBank/DDBJ databases">
        <title>Draft genome sequence of Thermodesulfatator sp. S606.</title>
        <authorList>
            <person name="Lai Q."/>
            <person name="Cao J."/>
            <person name="Dupont S."/>
            <person name="Shao Z."/>
            <person name="Jebbar M."/>
            <person name="Alain K."/>
        </authorList>
    </citation>
    <scope>NUCLEOTIDE SEQUENCE [LARGE SCALE GENOMIC DNA]</scope>
    <source>
        <strain evidence="3 4">S606</strain>
    </source>
</reference>
<keyword evidence="1" id="KW-0812">Transmembrane</keyword>
<keyword evidence="4" id="KW-1185">Reference proteome</keyword>
<dbReference type="Gene3D" id="6.10.340.10">
    <property type="match status" value="1"/>
</dbReference>
<evidence type="ECO:0000259" key="2">
    <source>
        <dbReference type="PROSITE" id="PS50885"/>
    </source>
</evidence>
<feature type="domain" description="HAMP" evidence="2">
    <location>
        <begin position="88"/>
        <end position="141"/>
    </location>
</feature>
<dbReference type="EMBL" id="LSFI01000021">
    <property type="protein sequence ID" value="OAG27718.1"/>
    <property type="molecule type" value="Genomic_DNA"/>
</dbReference>
<feature type="transmembrane region" description="Helical" evidence="1">
    <location>
        <begin position="63"/>
        <end position="86"/>
    </location>
</feature>
<keyword evidence="1" id="KW-1133">Transmembrane helix</keyword>
<dbReference type="OrthoDB" id="5405756at2"/>
<dbReference type="STRING" id="1795632.TH606_05425"/>
<dbReference type="RefSeq" id="WP_068541909.1">
    <property type="nucleotide sequence ID" value="NZ_LSFI01000021.1"/>
</dbReference>
<protein>
    <recommendedName>
        <fullName evidence="2">HAMP domain-containing protein</fullName>
    </recommendedName>
</protein>
<evidence type="ECO:0000313" key="3">
    <source>
        <dbReference type="EMBL" id="OAG27718.1"/>
    </source>
</evidence>
<accession>A0A177E7F2</accession>
<dbReference type="GO" id="GO:0016020">
    <property type="term" value="C:membrane"/>
    <property type="evidence" value="ECO:0007669"/>
    <property type="project" value="InterPro"/>
</dbReference>
<dbReference type="PROSITE" id="PS50885">
    <property type="entry name" value="HAMP"/>
    <property type="match status" value="1"/>
</dbReference>
<dbReference type="GO" id="GO:0007165">
    <property type="term" value="P:signal transduction"/>
    <property type="evidence" value="ECO:0007669"/>
    <property type="project" value="InterPro"/>
</dbReference>
<name>A0A177E7F2_9BACT</name>
<sequence length="176" mass="20702">MQKRKKLNLKVKWELQKWLLTKILLAIFVSISISLLILYFFSHQEIGESFYRAHLTIRYVSDLLLPVILLSGIICLAVGIFLIIFLPQKVAGPIYRIEEDLKYIRKNKDLTKKISLRKNDQFQSLAEEINRFLSNIQQDLLTIEKNIEKIEKNASEPEIKNLAAIKNIIKQYKLFR</sequence>
<proteinExistence type="predicted"/>
<organism evidence="3 4">
    <name type="scientific">Thermodesulfatator autotrophicus</name>
    <dbReference type="NCBI Taxonomy" id="1795632"/>
    <lineage>
        <taxon>Bacteria</taxon>
        <taxon>Pseudomonadati</taxon>
        <taxon>Thermodesulfobacteriota</taxon>
        <taxon>Thermodesulfobacteria</taxon>
        <taxon>Thermodesulfobacteriales</taxon>
        <taxon>Thermodesulfatatoraceae</taxon>
        <taxon>Thermodesulfatator</taxon>
    </lineage>
</organism>
<feature type="transmembrane region" description="Helical" evidence="1">
    <location>
        <begin position="20"/>
        <end position="43"/>
    </location>
</feature>
<keyword evidence="1" id="KW-0472">Membrane</keyword>
<gene>
    <name evidence="3" type="ORF">TH606_05425</name>
</gene>
<dbReference type="Proteomes" id="UP000076964">
    <property type="component" value="Unassembled WGS sequence"/>
</dbReference>
<dbReference type="InterPro" id="IPR003660">
    <property type="entry name" value="HAMP_dom"/>
</dbReference>
<comment type="caution">
    <text evidence="3">The sequence shown here is derived from an EMBL/GenBank/DDBJ whole genome shotgun (WGS) entry which is preliminary data.</text>
</comment>
<dbReference type="AlphaFoldDB" id="A0A177E7F2"/>
<evidence type="ECO:0000313" key="4">
    <source>
        <dbReference type="Proteomes" id="UP000076964"/>
    </source>
</evidence>